<feature type="compositionally biased region" description="Low complexity" evidence="4">
    <location>
        <begin position="228"/>
        <end position="254"/>
    </location>
</feature>
<feature type="compositionally biased region" description="Polar residues" evidence="4">
    <location>
        <begin position="1346"/>
        <end position="1356"/>
    </location>
</feature>
<gene>
    <name evidence="5" type="ORF">V7S43_017213</name>
</gene>
<feature type="region of interest" description="Disordered" evidence="4">
    <location>
        <begin position="1657"/>
        <end position="1713"/>
    </location>
</feature>
<protein>
    <submittedName>
        <fullName evidence="5">Uncharacterized protein</fullName>
    </submittedName>
</protein>
<feature type="repeat" description="ANK" evidence="3">
    <location>
        <begin position="669"/>
        <end position="701"/>
    </location>
</feature>
<feature type="region of interest" description="Disordered" evidence="4">
    <location>
        <begin position="1442"/>
        <end position="1476"/>
    </location>
</feature>
<feature type="compositionally biased region" description="Basic and acidic residues" evidence="4">
    <location>
        <begin position="1660"/>
        <end position="1670"/>
    </location>
</feature>
<sequence>MAALEKALATAHAQLLQAREELAQPPARSFQDAFMEALRRPYEAATLAQSTSNSSTETTTWQRSDLRDFLSLYFPQYAQQPAAFSALCASLVRKAAKAAAREGSRSAKEQEEELVTVSFESLKRVLVRQYTSSRLVAKDPFPLEPCVELKPARRRSIVPFALGSTSGSDNASDDAGTIPVLREFQAEVMKKSKSWLGRWRARHLLLRWGVLEMHKRSLTARSFRHHSNANVSSSVSSGGSSSRGDGSGSASSAGATAAGAGAVAANIKTYDLQDLVSLKLEHVSDGESASARKAALTLKFQTPLTPSSNSHSNPSASASQDIKTLILGGGEASNTLVSIRDHIATFALYLELSRRDRLPSMTKVRRYIAAGAMVNVRVRIPRAAQSRDSKDGSRRRQVKQPPRGMVTALQLAFLQDPRVPSFESTIALLLSAGADPRSLLYWDYATQVVFSPPSAGGDKKEKSEEHHQRRRLRKRLLLLDKVESDGDESADFQCWEVQADDGARWNLLMYFCWLGDLEGVKQLLIVSGAGSFSGSQGRNSSRQLVTCLDHVNAAGDTPLHIAIKSAKEPVALLLVEAALSTNAQAVHRCDARGEPVVHLALVARQWRVVDALVAGGAVDPRSYDALGNTALHLAIQLRAPVALIARLIQVYRHSPPTGGLDGRAGRRGTTDTPLSLALKSGQQEVVALLLASGASPSGSDCQWSQAFAAKRESRKEEEAQEKGVVGDEDSALHVAIKAGMELAAAALIAHKADIYAVDSRGASTLALAIRYGLYALAAALVDHHQKKPNDSASKHWWTDGETGRPVVMLALQAGQLELAALLLDCISQEKDSQRQMYPARLLPLLVQITSWFGTSLGSDANTSTALSKSRRKSGGSVGDRKKTRSSSSNSIESTWSRDRSKSRSDEDWKQLRSGVPVSEPRTGTSSVHEDQARSKQDRDGYNFLLRGIQHLMVRLLHLSEKTSVTEVVGGGTTPISLPLSALPLMVHLPTTATPSKSTPPTIFKDDELTAGSPLHAAASGGPSTSSLLRLLLAFLLNADASVAAQVLVRPMGSRAETSLHAALAAGAAENALLLLYSSRELQVRSPSVGPVCTQLLEMTDLLGESALHLASAWPHSAAMRVNAELLLQEHVDAGNWNNAGLAPLHVALREECDGSYIELFLRYGQDLNLWTEGSTYEDEEGSESNEFFASGEARPSARSLVTSCPQNPLMLALESENASAFRALVRGGARTRALMPRARVGLLQLSVHFDVRDPELLACLLDDPELEHAAQSDVADQWGVSPRDARSRLMDIWRKERSGVGLQEVADADKNTEDSFGGGGRQQQRPPPLHPSSTSGERYNSMLDGFSSSMDASSQPLDARVPPPLRISVPRPPAELMPLETVQYLRALPRPPTLSSTTLEYLREEERATLTLVAQEARSEAQDWLAKRIGQKKLLSDAHAQLQNAKKHRRTASGSSVSSNRDELESEASSVRTEYAPTDQQLLEELKAAAAKKFIDKHVVEAVAEARLSIEREKQTIFQETGLYPGMTSASKKHEKKGEGKHRSLLVRAASSTTGSMLLPASSASVTSVSSEEGNLTQSSEDSYGSASFWWSERGTTFLSDDTSLSWLSSSNPRGGTMLSDPTSASISSWALNGRGTMLDGSFDRRLSFPSRSFLDSDDDRYGKAPREESVNYSTADPGLEQDERGLKYSNPLDRPSFSQVISERNTTGRLPH</sequence>
<feature type="region of interest" description="Disordered" evidence="4">
    <location>
        <begin position="381"/>
        <end position="402"/>
    </location>
</feature>
<feature type="compositionally biased region" description="Low complexity" evidence="4">
    <location>
        <begin position="885"/>
        <end position="894"/>
    </location>
</feature>
<keyword evidence="2 3" id="KW-0040">ANK repeat</keyword>
<feature type="repeat" description="ANK" evidence="3">
    <location>
        <begin position="1139"/>
        <end position="1172"/>
    </location>
</feature>
<proteinExistence type="predicted"/>
<keyword evidence="1" id="KW-0677">Repeat</keyword>
<comment type="caution">
    <text evidence="5">The sequence shown here is derived from an EMBL/GenBank/DDBJ whole genome shotgun (WGS) entry which is preliminary data.</text>
</comment>
<accession>A0ABD3EXH2</accession>
<feature type="compositionally biased region" description="Basic and acidic residues" evidence="4">
    <location>
        <begin position="895"/>
        <end position="910"/>
    </location>
</feature>
<dbReference type="Gene3D" id="1.25.40.20">
    <property type="entry name" value="Ankyrin repeat-containing domain"/>
    <property type="match status" value="3"/>
</dbReference>
<evidence type="ECO:0000256" key="1">
    <source>
        <dbReference type="ARBA" id="ARBA00022737"/>
    </source>
</evidence>
<feature type="region of interest" description="Disordered" evidence="4">
    <location>
        <begin position="227"/>
        <end position="254"/>
    </location>
</feature>
<evidence type="ECO:0000256" key="3">
    <source>
        <dbReference type="PROSITE-ProRule" id="PRU00023"/>
    </source>
</evidence>
<feature type="compositionally biased region" description="Basic and acidic residues" evidence="4">
    <location>
        <begin position="927"/>
        <end position="938"/>
    </location>
</feature>
<dbReference type="InterPro" id="IPR036770">
    <property type="entry name" value="Ankyrin_rpt-contain_sf"/>
</dbReference>
<feature type="compositionally biased region" description="Polar residues" evidence="4">
    <location>
        <begin position="1697"/>
        <end position="1713"/>
    </location>
</feature>
<feature type="region of interest" description="Disordered" evidence="4">
    <location>
        <begin position="1303"/>
        <end position="1362"/>
    </location>
</feature>
<dbReference type="SUPFAM" id="SSF48403">
    <property type="entry name" value="Ankyrin repeat"/>
    <property type="match status" value="3"/>
</dbReference>
<name>A0ABD3EXH2_9STRA</name>
<dbReference type="PROSITE" id="PS50088">
    <property type="entry name" value="ANK_REPEAT"/>
    <property type="match status" value="3"/>
</dbReference>
<dbReference type="Proteomes" id="UP001632037">
    <property type="component" value="Unassembled WGS sequence"/>
</dbReference>
<feature type="compositionally biased region" description="Basic and acidic residues" evidence="4">
    <location>
        <begin position="385"/>
        <end position="394"/>
    </location>
</feature>
<feature type="repeat" description="ANK" evidence="3">
    <location>
        <begin position="554"/>
        <end position="586"/>
    </location>
</feature>
<dbReference type="PANTHER" id="PTHR24198:SF165">
    <property type="entry name" value="ANKYRIN REPEAT-CONTAINING PROTEIN-RELATED"/>
    <property type="match status" value="1"/>
</dbReference>
<dbReference type="SMART" id="SM00248">
    <property type="entry name" value="ANK"/>
    <property type="match status" value="12"/>
</dbReference>
<reference evidence="5 6" key="1">
    <citation type="submission" date="2024-09" db="EMBL/GenBank/DDBJ databases">
        <title>Genome sequencing and assembly of Phytophthora oleae, isolate VK10A, causative agent of rot of olive drupes.</title>
        <authorList>
            <person name="Conti Taguali S."/>
            <person name="Riolo M."/>
            <person name="La Spada F."/>
            <person name="Cacciola S.O."/>
            <person name="Dionisio G."/>
        </authorList>
    </citation>
    <scope>NUCLEOTIDE SEQUENCE [LARGE SCALE GENOMIC DNA]</scope>
    <source>
        <strain evidence="5 6">VK10A</strain>
    </source>
</reference>
<dbReference type="InterPro" id="IPR002110">
    <property type="entry name" value="Ankyrin_rpt"/>
</dbReference>
<evidence type="ECO:0000256" key="4">
    <source>
        <dbReference type="SAM" id="MobiDB-lite"/>
    </source>
</evidence>
<dbReference type="EMBL" id="JBIMZQ010000060">
    <property type="protein sequence ID" value="KAL3657834.1"/>
    <property type="molecule type" value="Genomic_DNA"/>
</dbReference>
<evidence type="ECO:0000313" key="6">
    <source>
        <dbReference type="Proteomes" id="UP001632037"/>
    </source>
</evidence>
<dbReference type="PANTHER" id="PTHR24198">
    <property type="entry name" value="ANKYRIN REPEAT AND PROTEIN KINASE DOMAIN-CONTAINING PROTEIN"/>
    <property type="match status" value="1"/>
</dbReference>
<evidence type="ECO:0000313" key="5">
    <source>
        <dbReference type="EMBL" id="KAL3657834.1"/>
    </source>
</evidence>
<evidence type="ECO:0000256" key="2">
    <source>
        <dbReference type="ARBA" id="ARBA00023043"/>
    </source>
</evidence>
<feature type="region of interest" description="Disordered" evidence="4">
    <location>
        <begin position="859"/>
        <end position="938"/>
    </location>
</feature>
<keyword evidence="6" id="KW-1185">Reference proteome</keyword>
<dbReference type="PROSITE" id="PS50297">
    <property type="entry name" value="ANK_REP_REGION"/>
    <property type="match status" value="2"/>
</dbReference>
<organism evidence="5 6">
    <name type="scientific">Phytophthora oleae</name>
    <dbReference type="NCBI Taxonomy" id="2107226"/>
    <lineage>
        <taxon>Eukaryota</taxon>
        <taxon>Sar</taxon>
        <taxon>Stramenopiles</taxon>
        <taxon>Oomycota</taxon>
        <taxon>Peronosporomycetes</taxon>
        <taxon>Peronosporales</taxon>
        <taxon>Peronosporaceae</taxon>
        <taxon>Phytophthora</taxon>
    </lineage>
</organism>